<evidence type="ECO:0000313" key="1">
    <source>
        <dbReference type="EMBL" id="KAK8733534.1"/>
    </source>
</evidence>
<dbReference type="AlphaFoldDB" id="A0AAW0X1L0"/>
<proteinExistence type="predicted"/>
<dbReference type="Proteomes" id="UP001445076">
    <property type="component" value="Unassembled WGS sequence"/>
</dbReference>
<accession>A0AAW0X1L0</accession>
<comment type="caution">
    <text evidence="1">The sequence shown here is derived from an EMBL/GenBank/DDBJ whole genome shotgun (WGS) entry which is preliminary data.</text>
</comment>
<organism evidence="1 2">
    <name type="scientific">Cherax quadricarinatus</name>
    <name type="common">Australian red claw crayfish</name>
    <dbReference type="NCBI Taxonomy" id="27406"/>
    <lineage>
        <taxon>Eukaryota</taxon>
        <taxon>Metazoa</taxon>
        <taxon>Ecdysozoa</taxon>
        <taxon>Arthropoda</taxon>
        <taxon>Crustacea</taxon>
        <taxon>Multicrustacea</taxon>
        <taxon>Malacostraca</taxon>
        <taxon>Eumalacostraca</taxon>
        <taxon>Eucarida</taxon>
        <taxon>Decapoda</taxon>
        <taxon>Pleocyemata</taxon>
        <taxon>Astacidea</taxon>
        <taxon>Parastacoidea</taxon>
        <taxon>Parastacidae</taxon>
        <taxon>Cherax</taxon>
    </lineage>
</organism>
<protein>
    <submittedName>
        <fullName evidence="1">Uncharacterized protein</fullName>
    </submittedName>
</protein>
<name>A0AAW0X1L0_CHEQU</name>
<gene>
    <name evidence="1" type="ORF">OTU49_006342</name>
</gene>
<reference evidence="1 2" key="1">
    <citation type="journal article" date="2024" name="BMC Genomics">
        <title>Genome assembly of redclaw crayfish (Cherax quadricarinatus) provides insights into its immune adaptation and hypoxia tolerance.</title>
        <authorList>
            <person name="Liu Z."/>
            <person name="Zheng J."/>
            <person name="Li H."/>
            <person name="Fang K."/>
            <person name="Wang S."/>
            <person name="He J."/>
            <person name="Zhou D."/>
            <person name="Weng S."/>
            <person name="Chi M."/>
            <person name="Gu Z."/>
            <person name="He J."/>
            <person name="Li F."/>
            <person name="Wang M."/>
        </authorList>
    </citation>
    <scope>NUCLEOTIDE SEQUENCE [LARGE SCALE GENOMIC DNA]</scope>
    <source>
        <strain evidence="1">ZL_2023a</strain>
    </source>
</reference>
<feature type="non-terminal residue" evidence="1">
    <location>
        <position position="1"/>
    </location>
</feature>
<evidence type="ECO:0000313" key="2">
    <source>
        <dbReference type="Proteomes" id="UP001445076"/>
    </source>
</evidence>
<keyword evidence="2" id="KW-1185">Reference proteome</keyword>
<sequence>SSYGHTVISKEVRFRGKRQVTYVPDNVLSDNDVDTLFSAARTLDSQTNCGLRVVCELAATPESQLAADEALILSLFGRRLSLVHDQINSPVTPFQLAYFLGKQSSSAEACANTYKKCHHNSTEILDMIREQGPDRV</sequence>
<dbReference type="EMBL" id="JARKIK010000053">
    <property type="protein sequence ID" value="KAK8733534.1"/>
    <property type="molecule type" value="Genomic_DNA"/>
</dbReference>